<dbReference type="EMBL" id="DS113364">
    <property type="protein sequence ID" value="EAY09104.1"/>
    <property type="molecule type" value="Genomic_DNA"/>
</dbReference>
<reference evidence="2" key="2">
    <citation type="journal article" date="2007" name="Science">
        <title>Draft genome sequence of the sexually transmitted pathogen Trichomonas vaginalis.</title>
        <authorList>
            <person name="Carlton J.M."/>
            <person name="Hirt R.P."/>
            <person name="Silva J.C."/>
            <person name="Delcher A.L."/>
            <person name="Schatz M."/>
            <person name="Zhao Q."/>
            <person name="Wortman J.R."/>
            <person name="Bidwell S.L."/>
            <person name="Alsmark U.C.M."/>
            <person name="Besteiro S."/>
            <person name="Sicheritz-Ponten T."/>
            <person name="Noel C.J."/>
            <person name="Dacks J.B."/>
            <person name="Foster P.G."/>
            <person name="Simillion C."/>
            <person name="Van de Peer Y."/>
            <person name="Miranda-Saavedra D."/>
            <person name="Barton G.J."/>
            <person name="Westrop G.D."/>
            <person name="Mueller S."/>
            <person name="Dessi D."/>
            <person name="Fiori P.L."/>
            <person name="Ren Q."/>
            <person name="Paulsen I."/>
            <person name="Zhang H."/>
            <person name="Bastida-Corcuera F.D."/>
            <person name="Simoes-Barbosa A."/>
            <person name="Brown M.T."/>
            <person name="Hayes R.D."/>
            <person name="Mukherjee M."/>
            <person name="Okumura C.Y."/>
            <person name="Schneider R."/>
            <person name="Smith A.J."/>
            <person name="Vanacova S."/>
            <person name="Villalvazo M."/>
            <person name="Haas B.J."/>
            <person name="Pertea M."/>
            <person name="Feldblyum T.V."/>
            <person name="Utterback T.R."/>
            <person name="Shu C.L."/>
            <person name="Osoegawa K."/>
            <person name="de Jong P.J."/>
            <person name="Hrdy I."/>
            <person name="Horvathova L."/>
            <person name="Zubacova Z."/>
            <person name="Dolezal P."/>
            <person name="Malik S.B."/>
            <person name="Logsdon J.M. Jr."/>
            <person name="Henze K."/>
            <person name="Gupta A."/>
            <person name="Wang C.C."/>
            <person name="Dunne R.L."/>
            <person name="Upcroft J.A."/>
            <person name="Upcroft P."/>
            <person name="White O."/>
            <person name="Salzberg S.L."/>
            <person name="Tang P."/>
            <person name="Chiu C.-H."/>
            <person name="Lee Y.-S."/>
            <person name="Embley T.M."/>
            <person name="Coombs G.H."/>
            <person name="Mottram J.C."/>
            <person name="Tachezy J."/>
            <person name="Fraser-Liggett C.M."/>
            <person name="Johnson P.J."/>
        </authorList>
    </citation>
    <scope>NUCLEOTIDE SEQUENCE [LARGE SCALE GENOMIC DNA]</scope>
    <source>
        <strain evidence="2">G3</strain>
    </source>
</reference>
<dbReference type="Proteomes" id="UP000001542">
    <property type="component" value="Unassembled WGS sequence"/>
</dbReference>
<organism evidence="2 3">
    <name type="scientific">Trichomonas vaginalis (strain ATCC PRA-98 / G3)</name>
    <dbReference type="NCBI Taxonomy" id="412133"/>
    <lineage>
        <taxon>Eukaryota</taxon>
        <taxon>Metamonada</taxon>
        <taxon>Parabasalia</taxon>
        <taxon>Trichomonadida</taxon>
        <taxon>Trichomonadidae</taxon>
        <taxon>Trichomonas</taxon>
    </lineage>
</organism>
<keyword evidence="1" id="KW-1133">Transmembrane helix</keyword>
<dbReference type="KEGG" id="tva:4767020"/>
<feature type="transmembrane region" description="Helical" evidence="1">
    <location>
        <begin position="348"/>
        <end position="363"/>
    </location>
</feature>
<evidence type="ECO:0000256" key="1">
    <source>
        <dbReference type="SAM" id="Phobius"/>
    </source>
</evidence>
<feature type="transmembrane region" description="Helical" evidence="1">
    <location>
        <begin position="190"/>
        <end position="211"/>
    </location>
</feature>
<reference evidence="2" key="1">
    <citation type="submission" date="2006-10" db="EMBL/GenBank/DDBJ databases">
        <authorList>
            <person name="Amadeo P."/>
            <person name="Zhao Q."/>
            <person name="Wortman J."/>
            <person name="Fraser-Liggett C."/>
            <person name="Carlton J."/>
        </authorList>
    </citation>
    <scope>NUCLEOTIDE SEQUENCE</scope>
    <source>
        <strain evidence="2">G3</strain>
    </source>
</reference>
<dbReference type="AlphaFoldDB" id="A2EDZ2"/>
<evidence type="ECO:0000313" key="2">
    <source>
        <dbReference type="EMBL" id="EAY09104.1"/>
    </source>
</evidence>
<feature type="transmembrane region" description="Helical" evidence="1">
    <location>
        <begin position="247"/>
        <end position="267"/>
    </location>
</feature>
<dbReference type="RefSeq" id="XP_001321327.1">
    <property type="nucleotide sequence ID" value="XM_001321292.1"/>
</dbReference>
<dbReference type="SMR" id="A2EDZ2"/>
<dbReference type="VEuPathDB" id="TrichDB:TVAG_230640"/>
<accession>A2EDZ2</accession>
<keyword evidence="1" id="KW-0472">Membrane</keyword>
<feature type="transmembrane region" description="Helical" evidence="1">
    <location>
        <begin position="317"/>
        <end position="336"/>
    </location>
</feature>
<evidence type="ECO:0000313" key="3">
    <source>
        <dbReference type="Proteomes" id="UP000001542"/>
    </source>
</evidence>
<dbReference type="VEuPathDB" id="TrichDB:TVAGG3_0890170"/>
<feature type="transmembrane region" description="Helical" evidence="1">
    <location>
        <begin position="383"/>
        <end position="400"/>
    </location>
</feature>
<dbReference type="InParanoid" id="A2EDZ2"/>
<feature type="transmembrane region" description="Helical" evidence="1">
    <location>
        <begin position="33"/>
        <end position="52"/>
    </location>
</feature>
<feature type="transmembrane region" description="Helical" evidence="1">
    <location>
        <begin position="287"/>
        <end position="305"/>
    </location>
</feature>
<feature type="transmembrane region" description="Helical" evidence="1">
    <location>
        <begin position="223"/>
        <end position="241"/>
    </location>
</feature>
<sequence>MIMNTENETTLEEAPSKLPHIPTTQFLLEQINFPQLVILFSCLLYFIIFRSANTVEYRKFHRCSPDLNYSFLHLDIQIDKFTKLHRKLIVWIAGELSAKYALVEKVPIRYSYSTTFFNNKTSISSYNAPMKQDYFNFSSNILSKNLYLSDIILNSSFTAINLHLILKFNFRSFNGVHLFYAFDTDPSPRVTTFLQVSISILTAALTLNFIIRSIPSTDLFTKITLPILGFISTLAFIPYSLFLNEKYSTYIPFIATSIMVSLLRYFIASEIQLEDQKPDSNNTVQNVLLIVLFAIYSIIEIIFGFNNFDNEFLCNTILVAVSYAYAAISIAISLLAFSRVKRPYPKRLIYSLIFEFLANFLSFSDQDYRGVSRAIRFPISRTLSYGAANIFIVCYILIFFQTNSHTGYSMISSESDGSAPKIDAFPSLETSEDIVQIQTEN</sequence>
<gene>
    <name evidence="2" type="ORF">TVAG_230640</name>
</gene>
<keyword evidence="1" id="KW-0812">Transmembrane</keyword>
<protein>
    <recommendedName>
        <fullName evidence="4">Transmembrane protein</fullName>
    </recommendedName>
</protein>
<name>A2EDZ2_TRIV3</name>
<keyword evidence="3" id="KW-1185">Reference proteome</keyword>
<evidence type="ECO:0008006" key="4">
    <source>
        <dbReference type="Google" id="ProtNLM"/>
    </source>
</evidence>
<proteinExistence type="predicted"/>